<gene>
    <name evidence="1" type="ORF">QG37_07771</name>
</gene>
<evidence type="ECO:0000313" key="2">
    <source>
        <dbReference type="Proteomes" id="UP000037122"/>
    </source>
</evidence>
<dbReference type="EMBL" id="LGST01000063">
    <property type="protein sequence ID" value="KND95959.1"/>
    <property type="molecule type" value="Genomic_DNA"/>
</dbReference>
<organism evidence="1 2">
    <name type="scientific">Candidozyma auris</name>
    <name type="common">Yeast</name>
    <name type="synonym">Candida auris</name>
    <dbReference type="NCBI Taxonomy" id="498019"/>
    <lineage>
        <taxon>Eukaryota</taxon>
        <taxon>Fungi</taxon>
        <taxon>Dikarya</taxon>
        <taxon>Ascomycota</taxon>
        <taxon>Saccharomycotina</taxon>
        <taxon>Pichiomycetes</taxon>
        <taxon>Metschnikowiaceae</taxon>
        <taxon>Candidozyma</taxon>
    </lineage>
</organism>
<dbReference type="VEuPathDB" id="FungiDB:QG37_07771"/>
<name>A0A0L0NPK0_CANAR</name>
<comment type="caution">
    <text evidence="1">The sequence shown here is derived from an EMBL/GenBank/DDBJ whole genome shotgun (WGS) entry which is preliminary data.</text>
</comment>
<evidence type="ECO:0000313" key="1">
    <source>
        <dbReference type="EMBL" id="KND95959.1"/>
    </source>
</evidence>
<reference evidence="2" key="1">
    <citation type="journal article" date="2015" name="BMC Genomics">
        <title>Draft genome of a commonly misdiagnosed multidrug resistant pathogen Candida auris.</title>
        <authorList>
            <person name="Chatterjee S."/>
            <person name="Alampalli S.V."/>
            <person name="Nageshan R.K."/>
            <person name="Chettiar S.T."/>
            <person name="Joshi S."/>
            <person name="Tatu U.S."/>
        </authorList>
    </citation>
    <scope>NUCLEOTIDE SEQUENCE [LARGE SCALE GENOMIC DNA]</scope>
    <source>
        <strain evidence="2">6684</strain>
    </source>
</reference>
<dbReference type="AlphaFoldDB" id="A0A0L0NPK0"/>
<dbReference type="Proteomes" id="UP000037122">
    <property type="component" value="Unassembled WGS sequence"/>
</dbReference>
<sequence length="143" mass="17172">MWSSALYMYRYFWKFDRLLSSAWSAYMQPVHAAAREVMEHLLSLWRLQQRNILSDCCWSFRSPSLRLDVILYCRFFTSFSVLIENKSGMRFGFPRYQWLQHVSATFKPIQGRLPAITEGRERIVVASWKRQIYLQMLTIDDID</sequence>
<proteinExistence type="predicted"/>
<accession>A0A0L0NPK0</accession>
<protein>
    <submittedName>
        <fullName evidence="1">Uncharacterized protein</fullName>
    </submittedName>
</protein>